<dbReference type="OMA" id="KDWRGRD"/>
<dbReference type="GO" id="GO:0071011">
    <property type="term" value="C:precatalytic spliceosome"/>
    <property type="evidence" value="ECO:0007669"/>
    <property type="project" value="TreeGrafter"/>
</dbReference>
<dbReference type="AlphaFoldDB" id="A0A0S4J0G1"/>
<protein>
    <recommendedName>
        <fullName evidence="9">U6 snRNA-associated Sm-like protein LSm8</fullName>
    </recommendedName>
</protein>
<evidence type="ECO:0000256" key="6">
    <source>
        <dbReference type="ARBA" id="ARBA00023187"/>
    </source>
</evidence>
<accession>A0A0S4J0G1</accession>
<dbReference type="SUPFAM" id="SSF50182">
    <property type="entry name" value="Sm-like ribonucleoproteins"/>
    <property type="match status" value="1"/>
</dbReference>
<keyword evidence="3 9" id="KW-0507">mRNA processing</keyword>
<dbReference type="GO" id="GO:0005688">
    <property type="term" value="C:U6 snRNP"/>
    <property type="evidence" value="ECO:0007669"/>
    <property type="project" value="UniProtKB-UniRule"/>
</dbReference>
<dbReference type="PROSITE" id="PS52002">
    <property type="entry name" value="SM"/>
    <property type="match status" value="1"/>
</dbReference>
<keyword evidence="6 9" id="KW-0508">mRNA splicing</keyword>
<evidence type="ECO:0000313" key="12">
    <source>
        <dbReference type="Proteomes" id="UP000051952"/>
    </source>
</evidence>
<reference evidence="12" key="1">
    <citation type="submission" date="2015-09" db="EMBL/GenBank/DDBJ databases">
        <authorList>
            <consortium name="Pathogen Informatics"/>
        </authorList>
    </citation>
    <scope>NUCLEOTIDE SEQUENCE [LARGE SCALE GENOMIC DNA]</scope>
    <source>
        <strain evidence="12">Lake Konstanz</strain>
    </source>
</reference>
<organism evidence="11 12">
    <name type="scientific">Bodo saltans</name>
    <name type="common">Flagellated protozoan</name>
    <dbReference type="NCBI Taxonomy" id="75058"/>
    <lineage>
        <taxon>Eukaryota</taxon>
        <taxon>Discoba</taxon>
        <taxon>Euglenozoa</taxon>
        <taxon>Kinetoplastea</taxon>
        <taxon>Metakinetoplastina</taxon>
        <taxon>Eubodonida</taxon>
        <taxon>Bodonidae</taxon>
        <taxon>Bodo</taxon>
    </lineage>
</organism>
<evidence type="ECO:0000256" key="3">
    <source>
        <dbReference type="ARBA" id="ARBA00022664"/>
    </source>
</evidence>
<evidence type="ECO:0000256" key="2">
    <source>
        <dbReference type="ARBA" id="ARBA00006850"/>
    </source>
</evidence>
<evidence type="ECO:0000256" key="8">
    <source>
        <dbReference type="ARBA" id="ARBA00023274"/>
    </source>
</evidence>
<dbReference type="Gene3D" id="2.30.30.100">
    <property type="match status" value="1"/>
</dbReference>
<dbReference type="VEuPathDB" id="TriTrypDB:BSAL_79590"/>
<name>A0A0S4J0G1_BODSA</name>
<dbReference type="InterPro" id="IPR044642">
    <property type="entry name" value="PTHR15588"/>
</dbReference>
<dbReference type="GO" id="GO:0046540">
    <property type="term" value="C:U4/U6 x U5 tri-snRNP complex"/>
    <property type="evidence" value="ECO:0007669"/>
    <property type="project" value="UniProtKB-UniRule"/>
</dbReference>
<evidence type="ECO:0000256" key="9">
    <source>
        <dbReference type="RuleBase" id="RU365048"/>
    </source>
</evidence>
<gene>
    <name evidence="9" type="primary">LSM8</name>
    <name evidence="11" type="ORF">BSAL_79590</name>
</gene>
<evidence type="ECO:0000256" key="4">
    <source>
        <dbReference type="ARBA" id="ARBA00022728"/>
    </source>
</evidence>
<evidence type="ECO:0000259" key="10">
    <source>
        <dbReference type="PROSITE" id="PS52002"/>
    </source>
</evidence>
<dbReference type="PANTHER" id="PTHR15588:SF9">
    <property type="entry name" value="U6 SNRNA-ASSOCIATED SM-LIKE PROTEIN LSM8"/>
    <property type="match status" value="1"/>
</dbReference>
<dbReference type="InterPro" id="IPR010920">
    <property type="entry name" value="LSM_dom_sf"/>
</dbReference>
<dbReference type="EMBL" id="CYKH01000814">
    <property type="protein sequence ID" value="CUG44759.1"/>
    <property type="molecule type" value="Genomic_DNA"/>
</dbReference>
<comment type="subcellular location">
    <subcellularLocation>
        <location evidence="1 9">Nucleus</location>
    </subcellularLocation>
</comment>
<dbReference type="InterPro" id="IPR001163">
    <property type="entry name" value="Sm_dom_euk/arc"/>
</dbReference>
<dbReference type="PANTHER" id="PTHR15588">
    <property type="entry name" value="LSM1"/>
    <property type="match status" value="1"/>
</dbReference>
<keyword evidence="12" id="KW-1185">Reference proteome</keyword>
<comment type="subunit">
    <text evidence="9">LSm subunits form a heteromer with a doughnut shape.</text>
</comment>
<comment type="function">
    <text evidence="9">Plays role in pre-mRNA splicing as component of the U4/U6-U5 tri-snRNP complex that is involved in spliceosome assembly, and as component of the precatalytic spliceosome (spliceosome B complex). The heptameric LSM2-8 complex binds specifically to the 3'-terminal U-tract of U6 snRNA.</text>
</comment>
<evidence type="ECO:0000256" key="7">
    <source>
        <dbReference type="ARBA" id="ARBA00023242"/>
    </source>
</evidence>
<dbReference type="OrthoDB" id="10263346at2759"/>
<keyword evidence="4 9" id="KW-0747">Spliceosome</keyword>
<comment type="similarity">
    <text evidence="2 9">Belongs to the snRNP Sm proteins family.</text>
</comment>
<evidence type="ECO:0000256" key="5">
    <source>
        <dbReference type="ARBA" id="ARBA00022884"/>
    </source>
</evidence>
<dbReference type="SMART" id="SM00651">
    <property type="entry name" value="Sm"/>
    <property type="match status" value="1"/>
</dbReference>
<keyword evidence="5 9" id="KW-0694">RNA-binding</keyword>
<keyword evidence="7 9" id="KW-0539">Nucleus</keyword>
<feature type="domain" description="Sm" evidence="10">
    <location>
        <begin position="1"/>
        <end position="75"/>
    </location>
</feature>
<sequence>MSMAAEYLKKRVSVITADGRHYLGTLESCDQVLNVVLSSCVERIHSVEVGAEDMPLGVFLIRGSRIVCIGAVDTFEEATIDVRNLRGPPLPRVVV</sequence>
<dbReference type="GO" id="GO:0003729">
    <property type="term" value="F:mRNA binding"/>
    <property type="evidence" value="ECO:0007669"/>
    <property type="project" value="TreeGrafter"/>
</dbReference>
<evidence type="ECO:0000256" key="1">
    <source>
        <dbReference type="ARBA" id="ARBA00004123"/>
    </source>
</evidence>
<evidence type="ECO:0000313" key="11">
    <source>
        <dbReference type="EMBL" id="CUG44759.1"/>
    </source>
</evidence>
<dbReference type="Proteomes" id="UP000051952">
    <property type="component" value="Unassembled WGS sequence"/>
</dbReference>
<dbReference type="GO" id="GO:0000398">
    <property type="term" value="P:mRNA splicing, via spliceosome"/>
    <property type="evidence" value="ECO:0007669"/>
    <property type="project" value="UniProtKB-UniRule"/>
</dbReference>
<dbReference type="Pfam" id="PF01423">
    <property type="entry name" value="LSM"/>
    <property type="match status" value="1"/>
</dbReference>
<dbReference type="CDD" id="cd01727">
    <property type="entry name" value="LSm8"/>
    <property type="match status" value="1"/>
</dbReference>
<proteinExistence type="inferred from homology"/>
<dbReference type="InterPro" id="IPR034103">
    <property type="entry name" value="Lsm8"/>
</dbReference>
<dbReference type="InterPro" id="IPR047575">
    <property type="entry name" value="Sm"/>
</dbReference>
<keyword evidence="8 9" id="KW-0687">Ribonucleoprotein</keyword>